<evidence type="ECO:0000259" key="6">
    <source>
        <dbReference type="Pfam" id="PF01494"/>
    </source>
</evidence>
<dbReference type="EMBL" id="AMGX01000005">
    <property type="protein sequence ID" value="EXJ73137.1"/>
    <property type="molecule type" value="Genomic_DNA"/>
</dbReference>
<evidence type="ECO:0000313" key="7">
    <source>
        <dbReference type="EMBL" id="EXJ73137.1"/>
    </source>
</evidence>
<dbReference type="PANTHER" id="PTHR47178">
    <property type="entry name" value="MONOOXYGENASE, FAD-BINDING"/>
    <property type="match status" value="1"/>
</dbReference>
<dbReference type="GO" id="GO:0071949">
    <property type="term" value="F:FAD binding"/>
    <property type="evidence" value="ECO:0007669"/>
    <property type="project" value="InterPro"/>
</dbReference>
<dbReference type="HOGENOM" id="CLU_2440658_0_0_1"/>
<protein>
    <recommendedName>
        <fullName evidence="6">FAD-binding domain-containing protein</fullName>
    </recommendedName>
</protein>
<feature type="domain" description="FAD-binding" evidence="6">
    <location>
        <begin position="11"/>
        <end position="73"/>
    </location>
</feature>
<name>W9WY33_9EURO</name>
<reference evidence="7 8" key="1">
    <citation type="submission" date="2013-03" db="EMBL/GenBank/DDBJ databases">
        <title>The Genome Sequence of Cladophialophora psammophila CBS 110553.</title>
        <authorList>
            <consortium name="The Broad Institute Genomics Platform"/>
            <person name="Cuomo C."/>
            <person name="de Hoog S."/>
            <person name="Gorbushina A."/>
            <person name="Walker B."/>
            <person name="Young S.K."/>
            <person name="Zeng Q."/>
            <person name="Gargeya S."/>
            <person name="Fitzgerald M."/>
            <person name="Haas B."/>
            <person name="Abouelleil A."/>
            <person name="Allen A.W."/>
            <person name="Alvarado L."/>
            <person name="Arachchi H.M."/>
            <person name="Berlin A.M."/>
            <person name="Chapman S.B."/>
            <person name="Gainer-Dewar J."/>
            <person name="Goldberg J."/>
            <person name="Griggs A."/>
            <person name="Gujja S."/>
            <person name="Hansen M."/>
            <person name="Howarth C."/>
            <person name="Imamovic A."/>
            <person name="Ireland A."/>
            <person name="Larimer J."/>
            <person name="McCowan C."/>
            <person name="Murphy C."/>
            <person name="Pearson M."/>
            <person name="Poon T.W."/>
            <person name="Priest M."/>
            <person name="Roberts A."/>
            <person name="Saif S."/>
            <person name="Shea T."/>
            <person name="Sisk P."/>
            <person name="Sykes S."/>
            <person name="Wortman J."/>
            <person name="Nusbaum C."/>
            <person name="Birren B."/>
        </authorList>
    </citation>
    <scope>NUCLEOTIDE SEQUENCE [LARGE SCALE GENOMIC DNA]</scope>
    <source>
        <strain evidence="7 8">CBS 110553</strain>
    </source>
</reference>
<accession>W9WY33</accession>
<evidence type="ECO:0000313" key="8">
    <source>
        <dbReference type="Proteomes" id="UP000019471"/>
    </source>
</evidence>
<dbReference type="OrthoDB" id="47494at2759"/>
<dbReference type="Gene3D" id="3.50.50.60">
    <property type="entry name" value="FAD/NAD(P)-binding domain"/>
    <property type="match status" value="1"/>
</dbReference>
<evidence type="ECO:0000256" key="2">
    <source>
        <dbReference type="ARBA" id="ARBA00022630"/>
    </source>
</evidence>
<keyword evidence="2" id="KW-0285">Flavoprotein</keyword>
<dbReference type="InterPro" id="IPR002938">
    <property type="entry name" value="FAD-bd"/>
</dbReference>
<keyword evidence="5" id="KW-0503">Monooxygenase</keyword>
<dbReference type="STRING" id="1182543.W9WY33"/>
<dbReference type="GO" id="GO:0004497">
    <property type="term" value="F:monooxygenase activity"/>
    <property type="evidence" value="ECO:0007669"/>
    <property type="project" value="UniProtKB-KW"/>
</dbReference>
<dbReference type="Pfam" id="PF01494">
    <property type="entry name" value="FAD_binding_3"/>
    <property type="match status" value="1"/>
</dbReference>
<comment type="cofactor">
    <cofactor evidence="1">
        <name>FAD</name>
        <dbReference type="ChEBI" id="CHEBI:57692"/>
    </cofactor>
</comment>
<gene>
    <name evidence="7" type="ORF">A1O5_04286</name>
</gene>
<dbReference type="RefSeq" id="XP_007743084.1">
    <property type="nucleotide sequence ID" value="XM_007744894.1"/>
</dbReference>
<proteinExistence type="predicted"/>
<dbReference type="GeneID" id="19189011"/>
<keyword evidence="3" id="KW-0274">FAD</keyword>
<evidence type="ECO:0000256" key="1">
    <source>
        <dbReference type="ARBA" id="ARBA00001974"/>
    </source>
</evidence>
<dbReference type="PANTHER" id="PTHR47178:SF6">
    <property type="entry name" value="FAD-BINDING DOMAIN-CONTAINING PROTEIN"/>
    <property type="match status" value="1"/>
</dbReference>
<dbReference type="PRINTS" id="PR00420">
    <property type="entry name" value="RNGMNOXGNASE"/>
</dbReference>
<dbReference type="Proteomes" id="UP000019471">
    <property type="component" value="Unassembled WGS sequence"/>
</dbReference>
<evidence type="ECO:0000256" key="3">
    <source>
        <dbReference type="ARBA" id="ARBA00022827"/>
    </source>
</evidence>
<keyword evidence="4" id="KW-0560">Oxidoreductase</keyword>
<evidence type="ECO:0000256" key="4">
    <source>
        <dbReference type="ARBA" id="ARBA00023002"/>
    </source>
</evidence>
<dbReference type="InterPro" id="IPR036188">
    <property type="entry name" value="FAD/NAD-bd_sf"/>
</dbReference>
<comment type="caution">
    <text evidence="7">The sequence shown here is derived from an EMBL/GenBank/DDBJ whole genome shotgun (WGS) entry which is preliminary data.</text>
</comment>
<dbReference type="SUPFAM" id="SSF51905">
    <property type="entry name" value="FAD/NAD(P)-binding domain"/>
    <property type="match status" value="1"/>
</dbReference>
<organism evidence="7 8">
    <name type="scientific">Cladophialophora psammophila CBS 110553</name>
    <dbReference type="NCBI Taxonomy" id="1182543"/>
    <lineage>
        <taxon>Eukaryota</taxon>
        <taxon>Fungi</taxon>
        <taxon>Dikarya</taxon>
        <taxon>Ascomycota</taxon>
        <taxon>Pezizomycotina</taxon>
        <taxon>Eurotiomycetes</taxon>
        <taxon>Chaetothyriomycetidae</taxon>
        <taxon>Chaetothyriales</taxon>
        <taxon>Herpotrichiellaceae</taxon>
        <taxon>Cladophialophora</taxon>
    </lineage>
</organism>
<keyword evidence="8" id="KW-1185">Reference proteome</keyword>
<dbReference type="AlphaFoldDB" id="W9WY33"/>
<sequence length="105" mass="11369">MQFAPFPGDNTDGRVTLAGDAAHVMLPHRGQGLNNAFKDASEIVAAFSAVYTGSGSLKDAIDAYEAEMIPRGAAEIGLIRQLADKRINAHYEDDIVRMGLHRQRS</sequence>
<evidence type="ECO:0000256" key="5">
    <source>
        <dbReference type="ARBA" id="ARBA00023033"/>
    </source>
</evidence>